<dbReference type="PRINTS" id="PR00420">
    <property type="entry name" value="RNGMNOXGNASE"/>
</dbReference>
<dbReference type="RefSeq" id="WP_153437051.1">
    <property type="nucleotide sequence ID" value="NZ_JACIGA010000010.1"/>
</dbReference>
<dbReference type="InterPro" id="IPR002938">
    <property type="entry name" value="FAD-bd"/>
</dbReference>
<keyword evidence="8" id="KW-1185">Reference proteome</keyword>
<evidence type="ECO:0000256" key="3">
    <source>
        <dbReference type="ARBA" id="ARBA00023002"/>
    </source>
</evidence>
<keyword evidence="5" id="KW-0547">Nucleotide-binding</keyword>
<proteinExistence type="inferred from homology"/>
<name>A0A6N7L7V7_SINTE</name>
<feature type="binding site" evidence="5">
    <location>
        <position position="40"/>
    </location>
    <ligand>
        <name>NADPH</name>
        <dbReference type="ChEBI" id="CHEBI:57783"/>
    </ligand>
</feature>
<dbReference type="GO" id="GO:0071949">
    <property type="term" value="F:FAD binding"/>
    <property type="evidence" value="ECO:0007669"/>
    <property type="project" value="InterPro"/>
</dbReference>
<evidence type="ECO:0000259" key="6">
    <source>
        <dbReference type="Pfam" id="PF01494"/>
    </source>
</evidence>
<dbReference type="Gene3D" id="3.50.50.60">
    <property type="entry name" value="FAD/NAD(P)-binding domain"/>
    <property type="match status" value="1"/>
</dbReference>
<evidence type="ECO:0000313" key="8">
    <source>
        <dbReference type="Proteomes" id="UP000439983"/>
    </source>
</evidence>
<evidence type="ECO:0000256" key="5">
    <source>
        <dbReference type="HAMAP-Rule" id="MF_00845"/>
    </source>
</evidence>
<comment type="similarity">
    <text evidence="5">Belongs to the aromatic-ring hydroxylase family. TetX subfamily.</text>
</comment>
<keyword evidence="1 5" id="KW-0285">Flavoprotein</keyword>
<dbReference type="HAMAP" id="MF_00845">
    <property type="entry name" value="TetX_monooxygenase"/>
    <property type="match status" value="1"/>
</dbReference>
<protein>
    <recommendedName>
        <fullName evidence="5">Flavin-dependent monooxygenase</fullName>
    </recommendedName>
    <alternativeName>
        <fullName evidence="5">TetX monooxygenase</fullName>
        <shortName evidence="5">TetX</shortName>
        <ecNumber evidence="5">1.14.13.-</ecNumber>
    </alternativeName>
</protein>
<keyword evidence="4 5" id="KW-0503">Monooxygenase</keyword>
<comment type="domain">
    <text evidence="5">Consists of an N-terminal FAD-binding domain with a Rossman fold and a C-terminal substrate-binding domain.</text>
</comment>
<dbReference type="GO" id="GO:0005737">
    <property type="term" value="C:cytoplasm"/>
    <property type="evidence" value="ECO:0007669"/>
    <property type="project" value="UniProtKB-SubCell"/>
</dbReference>
<evidence type="ECO:0000313" key="7">
    <source>
        <dbReference type="EMBL" id="MQX13957.1"/>
    </source>
</evidence>
<dbReference type="EC" id="1.14.13.-" evidence="5"/>
<reference evidence="7 8" key="1">
    <citation type="journal article" date="2013" name="Genome Biol.">
        <title>Comparative genomics of the core and accessory genomes of 48 Sinorhizobium strains comprising five genospecies.</title>
        <authorList>
            <person name="Sugawara M."/>
            <person name="Epstein B."/>
            <person name="Badgley B.D."/>
            <person name="Unno T."/>
            <person name="Xu L."/>
            <person name="Reese J."/>
            <person name="Gyaneshwar P."/>
            <person name="Denny R."/>
            <person name="Mudge J."/>
            <person name="Bharti A.K."/>
            <person name="Farmer A.D."/>
            <person name="May G.D."/>
            <person name="Woodward J.E."/>
            <person name="Medigue C."/>
            <person name="Vallenet D."/>
            <person name="Lajus A."/>
            <person name="Rouy Z."/>
            <person name="Martinez-Vaz B."/>
            <person name="Tiffin P."/>
            <person name="Young N.D."/>
            <person name="Sadowsky M.J."/>
        </authorList>
    </citation>
    <scope>NUCLEOTIDE SEQUENCE [LARGE SCALE GENOMIC DNA]</scope>
    <source>
        <strain evidence="7 8">USDA4894</strain>
    </source>
</reference>
<dbReference type="InterPro" id="IPR036188">
    <property type="entry name" value="FAD/NAD-bd_sf"/>
</dbReference>
<dbReference type="EMBL" id="WITC01000021">
    <property type="protein sequence ID" value="MQX13957.1"/>
    <property type="molecule type" value="Genomic_DNA"/>
</dbReference>
<keyword evidence="3 5" id="KW-0560">Oxidoreductase</keyword>
<feature type="domain" description="FAD-binding" evidence="6">
    <location>
        <begin position="4"/>
        <end position="348"/>
    </location>
</feature>
<dbReference type="Proteomes" id="UP000439983">
    <property type="component" value="Unassembled WGS sequence"/>
</dbReference>
<gene>
    <name evidence="7" type="ORF">GHK62_04020</name>
</gene>
<dbReference type="Pfam" id="PF01494">
    <property type="entry name" value="FAD_binding_3"/>
    <property type="match status" value="1"/>
</dbReference>
<keyword evidence="5" id="KW-0521">NADP</keyword>
<dbReference type="OrthoDB" id="4230779at2"/>
<keyword evidence="5" id="KW-0963">Cytoplasm</keyword>
<dbReference type="PANTHER" id="PTHR46972:SF1">
    <property type="entry name" value="FAD DEPENDENT OXIDOREDUCTASE DOMAIN-CONTAINING PROTEIN"/>
    <property type="match status" value="1"/>
</dbReference>
<feature type="binding site" evidence="5">
    <location>
        <position position="103"/>
    </location>
    <ligand>
        <name>FAD</name>
        <dbReference type="ChEBI" id="CHEBI:57692"/>
    </ligand>
</feature>
<dbReference type="AlphaFoldDB" id="A0A6N7L7V7"/>
<comment type="cofactor">
    <cofactor evidence="5">
        <name>FAD</name>
        <dbReference type="ChEBI" id="CHEBI:57692"/>
    </cofactor>
</comment>
<evidence type="ECO:0000256" key="2">
    <source>
        <dbReference type="ARBA" id="ARBA00022827"/>
    </source>
</evidence>
<comment type="subunit">
    <text evidence="5">Monomer.</text>
</comment>
<feature type="binding site" evidence="5">
    <location>
        <position position="295"/>
    </location>
    <ligand>
        <name>FAD</name>
        <dbReference type="ChEBI" id="CHEBI:57692"/>
    </ligand>
</feature>
<dbReference type="InterPro" id="IPR043683">
    <property type="entry name" value="TetX_monooxygenase"/>
</dbReference>
<dbReference type="GO" id="GO:0004497">
    <property type="term" value="F:monooxygenase activity"/>
    <property type="evidence" value="ECO:0007669"/>
    <property type="project" value="UniProtKB-UniRule"/>
</dbReference>
<sequence length="374" mass="40001">MQHPITIVGAGLGGLTLARILHLNGIAAVIYEAEVSPSARAQGGLLDMHEATGQHALRAAGLFEQFERLVRPSEDAKRVVDRDGTVLLDKPGNPFSKRPEVDRGELRKMLIDALPQGTIHWDHKVASVSSRGDGRNELRFVDGTDVTTSLLVGADGAWSRVQPLLSEAKPEYTGTCFIETHLSADDPRSVANAEIIGTGTLMAVAPGKGILAHRNADGSVHVYVAINKPESWASSIDFTEARAGLARVAEQFDGWAAPLVALITNTAISPVIRPIYALPVDHRWRRRPGATLLGDAAHLMSPFAGEGANLAMYDAAELALAITVKNDNEAAIAEYEQRLFPRSTSVAQTSAQNLARFFGPEAPQSVAELFSALG</sequence>
<organism evidence="7 8">
    <name type="scientific">Sinorhizobium terangae</name>
    <dbReference type="NCBI Taxonomy" id="110322"/>
    <lineage>
        <taxon>Bacteria</taxon>
        <taxon>Pseudomonadati</taxon>
        <taxon>Pseudomonadota</taxon>
        <taxon>Alphaproteobacteria</taxon>
        <taxon>Hyphomicrobiales</taxon>
        <taxon>Rhizobiaceae</taxon>
        <taxon>Sinorhizobium/Ensifer group</taxon>
        <taxon>Sinorhizobium</taxon>
    </lineage>
</organism>
<comment type="catalytic activity">
    <reaction evidence="5">
        <text>a tetracycline + NADPH + O2 + H(+) = an 11a-hydroxytetracycline + NADP(+) + H2O</text>
        <dbReference type="Rhea" id="RHEA:61444"/>
        <dbReference type="ChEBI" id="CHEBI:15377"/>
        <dbReference type="ChEBI" id="CHEBI:15378"/>
        <dbReference type="ChEBI" id="CHEBI:15379"/>
        <dbReference type="ChEBI" id="CHEBI:57783"/>
        <dbReference type="ChEBI" id="CHEBI:58349"/>
        <dbReference type="ChEBI" id="CHEBI:144644"/>
        <dbReference type="ChEBI" id="CHEBI:144645"/>
    </reaction>
</comment>
<evidence type="ECO:0000256" key="1">
    <source>
        <dbReference type="ARBA" id="ARBA00022630"/>
    </source>
</evidence>
<dbReference type="SUPFAM" id="SSF51905">
    <property type="entry name" value="FAD/NAD(P)-binding domain"/>
    <property type="match status" value="1"/>
</dbReference>
<evidence type="ECO:0000256" key="4">
    <source>
        <dbReference type="ARBA" id="ARBA00023033"/>
    </source>
</evidence>
<keyword evidence="2 5" id="KW-0274">FAD</keyword>
<dbReference type="PANTHER" id="PTHR46972">
    <property type="entry name" value="MONOOXYGENASE ASQM-RELATED"/>
    <property type="match status" value="1"/>
</dbReference>
<accession>A0A6N7L7V7</accession>
<comment type="caution">
    <text evidence="7">The sequence shown here is derived from an EMBL/GenBank/DDBJ whole genome shotgun (WGS) entry which is preliminary data.</text>
</comment>
<dbReference type="GO" id="GO:0046677">
    <property type="term" value="P:response to antibiotic"/>
    <property type="evidence" value="ECO:0007669"/>
    <property type="project" value="InterPro"/>
</dbReference>
<comment type="function">
    <text evidence="5">An FAD-requiring monooxygenase active on some tetracycline antibiotic derivatives, which leads to their inactivation. Hydroxylates carbon 11a of tetracycline and some analogs.</text>
</comment>
<comment type="subcellular location">
    <subcellularLocation>
        <location evidence="5">Cytoplasm</location>
    </subcellularLocation>
</comment>
<feature type="binding site" evidence="5">
    <location>
        <position position="47"/>
    </location>
    <ligand>
        <name>FAD</name>
        <dbReference type="ChEBI" id="CHEBI:57692"/>
    </ligand>
</feature>